<sequence>MLGGTIHEKIFITFMVSSLCYMLTSLKVYDLVHKRKSEEESYSYNLKKLFFTSSIITTVGLFVFFVKHRLLCHDMAFSWFSICEYLIAFFNMAFHATVILDFPTEEIVVAKGLTESSISTGYRPTNPHRWKAD</sequence>
<dbReference type="Pfam" id="PF10277">
    <property type="entry name" value="Frag1"/>
    <property type="match status" value="1"/>
</dbReference>
<proteinExistence type="predicted"/>
<dbReference type="EMBL" id="JAWJWE010000037">
    <property type="protein sequence ID" value="KAK6626095.1"/>
    <property type="molecule type" value="Genomic_DNA"/>
</dbReference>
<protein>
    <recommendedName>
        <fullName evidence="2">CWH43-like N-terminal domain-containing protein</fullName>
    </recommendedName>
</protein>
<evidence type="ECO:0000313" key="4">
    <source>
        <dbReference type="Proteomes" id="UP001372834"/>
    </source>
</evidence>
<reference evidence="3 4" key="1">
    <citation type="submission" date="2023-10" db="EMBL/GenBank/DDBJ databases">
        <title>Genomes of two closely related lineages of the louse Polyplax serrata with different host specificities.</title>
        <authorList>
            <person name="Martinu J."/>
            <person name="Tarabai H."/>
            <person name="Stefka J."/>
            <person name="Hypsa V."/>
        </authorList>
    </citation>
    <scope>NUCLEOTIDE SEQUENCE [LARGE SCALE GENOMIC DNA]</scope>
    <source>
        <strain evidence="3">HR10_N</strain>
    </source>
</reference>
<dbReference type="PANTHER" id="PTHR12892">
    <property type="entry name" value="FGF RECEPTOR ACTIVATING PROTEIN 1"/>
    <property type="match status" value="1"/>
</dbReference>
<keyword evidence="1" id="KW-1133">Transmembrane helix</keyword>
<dbReference type="GO" id="GO:0000139">
    <property type="term" value="C:Golgi membrane"/>
    <property type="evidence" value="ECO:0007669"/>
    <property type="project" value="InterPro"/>
</dbReference>
<feature type="transmembrane region" description="Helical" evidence="1">
    <location>
        <begin position="12"/>
        <end position="29"/>
    </location>
</feature>
<feature type="transmembrane region" description="Helical" evidence="1">
    <location>
        <begin position="49"/>
        <end position="66"/>
    </location>
</feature>
<dbReference type="PANTHER" id="PTHR12892:SF17">
    <property type="entry name" value="POST-GPI ATTACHMENT TO PROTEINS FACTOR 2-LIKE"/>
    <property type="match status" value="1"/>
</dbReference>
<evidence type="ECO:0000313" key="3">
    <source>
        <dbReference type="EMBL" id="KAK6626095.1"/>
    </source>
</evidence>
<keyword evidence="1" id="KW-0812">Transmembrane</keyword>
<dbReference type="AlphaFoldDB" id="A0AAN8S3K0"/>
<comment type="caution">
    <text evidence="3">The sequence shown here is derived from an EMBL/GenBank/DDBJ whole genome shotgun (WGS) entry which is preliminary data.</text>
</comment>
<evidence type="ECO:0000259" key="2">
    <source>
        <dbReference type="Pfam" id="PF10277"/>
    </source>
</evidence>
<name>A0AAN8S3K0_POLSC</name>
<dbReference type="Proteomes" id="UP001372834">
    <property type="component" value="Unassembled WGS sequence"/>
</dbReference>
<organism evidence="3 4">
    <name type="scientific">Polyplax serrata</name>
    <name type="common">Common mouse louse</name>
    <dbReference type="NCBI Taxonomy" id="468196"/>
    <lineage>
        <taxon>Eukaryota</taxon>
        <taxon>Metazoa</taxon>
        <taxon>Ecdysozoa</taxon>
        <taxon>Arthropoda</taxon>
        <taxon>Hexapoda</taxon>
        <taxon>Insecta</taxon>
        <taxon>Pterygota</taxon>
        <taxon>Neoptera</taxon>
        <taxon>Paraneoptera</taxon>
        <taxon>Psocodea</taxon>
        <taxon>Troctomorpha</taxon>
        <taxon>Phthiraptera</taxon>
        <taxon>Anoplura</taxon>
        <taxon>Polyplacidae</taxon>
        <taxon>Polyplax</taxon>
    </lineage>
</organism>
<dbReference type="InterPro" id="IPR039545">
    <property type="entry name" value="PGAP2"/>
</dbReference>
<dbReference type="InterPro" id="IPR019402">
    <property type="entry name" value="CWH43_N"/>
</dbReference>
<evidence type="ECO:0000256" key="1">
    <source>
        <dbReference type="SAM" id="Phobius"/>
    </source>
</evidence>
<accession>A0AAN8S3K0</accession>
<dbReference type="GO" id="GO:0006506">
    <property type="term" value="P:GPI anchor biosynthetic process"/>
    <property type="evidence" value="ECO:0007669"/>
    <property type="project" value="TreeGrafter"/>
</dbReference>
<dbReference type="GO" id="GO:0005789">
    <property type="term" value="C:endoplasmic reticulum membrane"/>
    <property type="evidence" value="ECO:0007669"/>
    <property type="project" value="TreeGrafter"/>
</dbReference>
<feature type="transmembrane region" description="Helical" evidence="1">
    <location>
        <begin position="78"/>
        <end position="100"/>
    </location>
</feature>
<keyword evidence="1" id="KW-0472">Membrane</keyword>
<feature type="domain" description="CWH43-like N-terminal" evidence="2">
    <location>
        <begin position="5"/>
        <end position="104"/>
    </location>
</feature>
<gene>
    <name evidence="3" type="ORF">RUM43_006399</name>
</gene>